<organism evidence="2 3">
    <name type="scientific">Curvularia clavata</name>
    <dbReference type="NCBI Taxonomy" id="95742"/>
    <lineage>
        <taxon>Eukaryota</taxon>
        <taxon>Fungi</taxon>
        <taxon>Dikarya</taxon>
        <taxon>Ascomycota</taxon>
        <taxon>Pezizomycotina</taxon>
        <taxon>Dothideomycetes</taxon>
        <taxon>Pleosporomycetidae</taxon>
        <taxon>Pleosporales</taxon>
        <taxon>Pleosporineae</taxon>
        <taxon>Pleosporaceae</taxon>
        <taxon>Curvularia</taxon>
    </lineage>
</organism>
<name>A0A9Q9DTU3_CURCL</name>
<keyword evidence="1" id="KW-0732">Signal</keyword>
<reference evidence="2" key="1">
    <citation type="submission" date="2021-12" db="EMBL/GenBank/DDBJ databases">
        <title>Curvularia clavata genome.</title>
        <authorList>
            <person name="Cao Y."/>
        </authorList>
    </citation>
    <scope>NUCLEOTIDE SEQUENCE</scope>
    <source>
        <strain evidence="2">Yc1106</strain>
    </source>
</reference>
<proteinExistence type="predicted"/>
<dbReference type="VEuPathDB" id="FungiDB:yc1106_05629"/>
<protein>
    <submittedName>
        <fullName evidence="2">Uncharacterized protein</fullName>
    </submittedName>
</protein>
<feature type="signal peptide" evidence="1">
    <location>
        <begin position="1"/>
        <end position="18"/>
    </location>
</feature>
<evidence type="ECO:0000313" key="3">
    <source>
        <dbReference type="Proteomes" id="UP001056012"/>
    </source>
</evidence>
<evidence type="ECO:0000256" key="1">
    <source>
        <dbReference type="SAM" id="SignalP"/>
    </source>
</evidence>
<sequence length="545" mass="60561">MAWIFYLIVALLATLTVASSTVDVDSTVLESLFHAQLDAGADSSISTSLNGTNTLAESLGADIELKEWFAALNHATRLNETWSSEHDFHTAGADDSLSNITAADADIPTAAASAVQMRPKPNLDGYYRLDVRIGRGSTHVGTLRKGRMFKRMYAALKVCSFAPDNPNSPGDCNPSRPGCPEICRLPNIVYDRGNLNYAADSFLMLNVRWIYFDVKNHPVIQDLAVSVQSSGYKGMDTNVHEQYRIVARIFELMTLQGDNCRYTNFPKSRPTYMCSVANKVELAFPINGGVIQGVLNVELKWSKNTGKDTFKCEGNTEGNVDSMMWTDYRGPLANAMSWPEKQLLPFVFCADDDCFKQNLKPSEPWHENDNCVPLDWPIGCDPKLSGPKNPKLNCPPETAPPKPVNQNKMLSIVYQEVRSRAQGKDEKSWLFFSSDFSNQSACRNEKDAVKKVKNAPGGMEQPPWPGGTYTLNLFGVECDYKNDGTNAGALYCMEELPPLLPTMPPVMAKTRRISCLSETTRWNKGEICERGAIEIARHKVVFCSW</sequence>
<keyword evidence="3" id="KW-1185">Reference proteome</keyword>
<feature type="chain" id="PRO_5040109644" evidence="1">
    <location>
        <begin position="19"/>
        <end position="545"/>
    </location>
</feature>
<dbReference type="Proteomes" id="UP001056012">
    <property type="component" value="Chromosome 4"/>
</dbReference>
<accession>A0A9Q9DTU3</accession>
<dbReference type="EMBL" id="CP089277">
    <property type="protein sequence ID" value="USP78355.1"/>
    <property type="molecule type" value="Genomic_DNA"/>
</dbReference>
<gene>
    <name evidence="2" type="ORF">yc1106_05629</name>
</gene>
<dbReference type="OrthoDB" id="3722602at2759"/>
<evidence type="ECO:0000313" key="2">
    <source>
        <dbReference type="EMBL" id="USP78355.1"/>
    </source>
</evidence>
<dbReference type="AlphaFoldDB" id="A0A9Q9DTU3"/>